<feature type="transmembrane region" description="Helical" evidence="1">
    <location>
        <begin position="51"/>
        <end position="72"/>
    </location>
</feature>
<gene>
    <name evidence="3" type="ORF">PQR63_03155</name>
</gene>
<keyword evidence="3" id="KW-0808">Transferase</keyword>
<accession>A0ABW8Z4V6</accession>
<dbReference type="RefSeq" id="WP_408165571.1">
    <property type="nucleotide sequence ID" value="NZ_JAQQFR010000002.1"/>
</dbReference>
<feature type="transmembrane region" description="Helical" evidence="1">
    <location>
        <begin position="159"/>
        <end position="175"/>
    </location>
</feature>
<evidence type="ECO:0000313" key="4">
    <source>
        <dbReference type="Proteomes" id="UP001629214"/>
    </source>
</evidence>
<proteinExistence type="predicted"/>
<evidence type="ECO:0000259" key="2">
    <source>
        <dbReference type="Pfam" id="PF01757"/>
    </source>
</evidence>
<dbReference type="Proteomes" id="UP001629214">
    <property type="component" value="Unassembled WGS sequence"/>
</dbReference>
<keyword evidence="1" id="KW-0472">Membrane</keyword>
<dbReference type="PANTHER" id="PTHR23028:SF53">
    <property type="entry name" value="ACYL_TRANSF_3 DOMAIN-CONTAINING PROTEIN"/>
    <property type="match status" value="1"/>
</dbReference>
<evidence type="ECO:0000256" key="1">
    <source>
        <dbReference type="SAM" id="Phobius"/>
    </source>
</evidence>
<dbReference type="PANTHER" id="PTHR23028">
    <property type="entry name" value="ACETYLTRANSFERASE"/>
    <property type="match status" value="1"/>
</dbReference>
<keyword evidence="1" id="KW-1133">Transmembrane helix</keyword>
<keyword evidence="1" id="KW-0812">Transmembrane</keyword>
<name>A0ABW8Z4V6_9BURK</name>
<feature type="transmembrane region" description="Helical" evidence="1">
    <location>
        <begin position="93"/>
        <end position="114"/>
    </location>
</feature>
<dbReference type="InterPro" id="IPR002656">
    <property type="entry name" value="Acyl_transf_3_dom"/>
</dbReference>
<sequence length="383" mass="42786">MSATIETSINTNPTASARPSFDYIPGLDGLRACAVLLVLVAHMGFSTAIPGGFGVTVFFFISGLLITRLLLAEHAQNGRIAVGRFYVRRLFRLYPALVVAVALAALVFSAAGGVMGWGKVLSALFYYANYYGIFVHFGQGRDGFDPFSILWSLAVEEQYYLVFPFICVALLAGTANLRRFSWVLAGSVVLVLVWRVIVHRHGGSSDYIYMATDTRIDSILYGAWLALILANDTQKNWRRFSASRLVQLVCLILLLACFVVRHPGFRDTLRYSLQGLALMPLMTAICFTKSVPPLTRLLETKPLRRVGGWSYSLYLYHPIAIVLAEIWWGPGSIGPQRIGWQTFPFFALTAVLLSFVFAIASYNFVEKPFLRWRRRFGAHVVDN</sequence>
<feature type="transmembrane region" description="Helical" evidence="1">
    <location>
        <begin position="271"/>
        <end position="292"/>
    </location>
</feature>
<keyword evidence="3" id="KW-0012">Acyltransferase</keyword>
<keyword evidence="4" id="KW-1185">Reference proteome</keyword>
<feature type="transmembrane region" description="Helical" evidence="1">
    <location>
        <begin position="313"/>
        <end position="330"/>
    </location>
</feature>
<feature type="domain" description="Acyltransferase 3" evidence="2">
    <location>
        <begin position="25"/>
        <end position="358"/>
    </location>
</feature>
<comment type="caution">
    <text evidence="3">The sequence shown here is derived from an EMBL/GenBank/DDBJ whole genome shotgun (WGS) entry which is preliminary data.</text>
</comment>
<protein>
    <submittedName>
        <fullName evidence="3">Acyltransferase</fullName>
    </submittedName>
</protein>
<dbReference type="GO" id="GO:0016746">
    <property type="term" value="F:acyltransferase activity"/>
    <property type="evidence" value="ECO:0007669"/>
    <property type="project" value="UniProtKB-KW"/>
</dbReference>
<dbReference type="EMBL" id="JAQQFR010000002">
    <property type="protein sequence ID" value="MFL9877364.1"/>
    <property type="molecule type" value="Genomic_DNA"/>
</dbReference>
<feature type="transmembrane region" description="Helical" evidence="1">
    <location>
        <begin position="245"/>
        <end position="265"/>
    </location>
</feature>
<feature type="transmembrane region" description="Helical" evidence="1">
    <location>
        <begin position="181"/>
        <end position="198"/>
    </location>
</feature>
<dbReference type="Pfam" id="PF01757">
    <property type="entry name" value="Acyl_transf_3"/>
    <property type="match status" value="1"/>
</dbReference>
<organism evidence="3 4">
    <name type="scientific">Herbaspirillum rhizosphaerae</name>
    <dbReference type="NCBI Taxonomy" id="346179"/>
    <lineage>
        <taxon>Bacteria</taxon>
        <taxon>Pseudomonadati</taxon>
        <taxon>Pseudomonadota</taxon>
        <taxon>Betaproteobacteria</taxon>
        <taxon>Burkholderiales</taxon>
        <taxon>Oxalobacteraceae</taxon>
        <taxon>Herbaspirillum</taxon>
    </lineage>
</organism>
<dbReference type="InterPro" id="IPR050879">
    <property type="entry name" value="Acyltransferase_3"/>
</dbReference>
<evidence type="ECO:0000313" key="3">
    <source>
        <dbReference type="EMBL" id="MFL9877364.1"/>
    </source>
</evidence>
<reference evidence="3 4" key="1">
    <citation type="journal article" date="2024" name="Chem. Sci.">
        <title>Discovery of megapolipeptins by genome mining of a Burkholderiales bacteria collection.</title>
        <authorList>
            <person name="Paulo B.S."/>
            <person name="Recchia M.J.J."/>
            <person name="Lee S."/>
            <person name="Fergusson C.H."/>
            <person name="Romanowski S.B."/>
            <person name="Hernandez A."/>
            <person name="Krull N."/>
            <person name="Liu D.Y."/>
            <person name="Cavanagh H."/>
            <person name="Bos A."/>
            <person name="Gray C.A."/>
            <person name="Murphy B.T."/>
            <person name="Linington R.G."/>
            <person name="Eustaquio A.S."/>
        </authorList>
    </citation>
    <scope>NUCLEOTIDE SEQUENCE [LARGE SCALE GENOMIC DNA]</scope>
    <source>
        <strain evidence="3 4">RL21-008-BIB-B</strain>
    </source>
</reference>
<feature type="transmembrane region" description="Helical" evidence="1">
    <location>
        <begin position="342"/>
        <end position="365"/>
    </location>
</feature>